<accession>A0ABN6IQP4</accession>
<evidence type="ECO:0000313" key="1">
    <source>
        <dbReference type="EMBL" id="BCZ24746.1"/>
    </source>
</evidence>
<gene>
    <name evidence="1" type="ORF">MTY59_46010</name>
</gene>
<protein>
    <submittedName>
        <fullName evidence="1">Uncharacterized protein</fullName>
    </submittedName>
</protein>
<dbReference type="Proteomes" id="UP000826012">
    <property type="component" value="Chromosome"/>
</dbReference>
<organism evidence="1 2">
    <name type="scientific">Mycobacterium senriense</name>
    <dbReference type="NCBI Taxonomy" id="2775496"/>
    <lineage>
        <taxon>Bacteria</taxon>
        <taxon>Bacillati</taxon>
        <taxon>Actinomycetota</taxon>
        <taxon>Actinomycetes</taxon>
        <taxon>Mycobacteriales</taxon>
        <taxon>Mycobacteriaceae</taxon>
        <taxon>Mycobacterium</taxon>
        <taxon>Mycobacterium avium complex (MAC)</taxon>
    </lineage>
</organism>
<evidence type="ECO:0000313" key="2">
    <source>
        <dbReference type="Proteomes" id="UP000826012"/>
    </source>
</evidence>
<proteinExistence type="predicted"/>
<name>A0ABN6IQP4_9MYCO</name>
<dbReference type="EMBL" id="AP024828">
    <property type="protein sequence ID" value="BCZ24746.1"/>
    <property type="molecule type" value="Genomic_DNA"/>
</dbReference>
<keyword evidence="2" id="KW-1185">Reference proteome</keyword>
<sequence>MVTISGADSRFGGLTIVERVARNVDRAAVEHAEKKQAARATAERIEFLYRRLFGKVSVGTQVAALRTENAALQDFGRAVDQANNRLQVAILRVAIDNRWATVVNAFINLWDGEHPIADTAKELWHLTTTGRASA</sequence>
<reference evidence="1 2" key="1">
    <citation type="submission" date="2021-07" db="EMBL/GenBank/DDBJ databases">
        <title>Complete genome sequence of nontuberculous Mycobacterium sp. TY59.</title>
        <authorList>
            <person name="Fukushima K."/>
        </authorList>
    </citation>
    <scope>NUCLEOTIDE SEQUENCE [LARGE SCALE GENOMIC DNA]</scope>
    <source>
        <strain evidence="1 2">TY59</strain>
    </source>
</reference>